<reference evidence="1" key="1">
    <citation type="journal article" date="2015" name="Nature">
        <title>Complex archaea that bridge the gap between prokaryotes and eukaryotes.</title>
        <authorList>
            <person name="Spang A."/>
            <person name="Saw J.H."/>
            <person name="Jorgensen S.L."/>
            <person name="Zaremba-Niedzwiedzka K."/>
            <person name="Martijn J."/>
            <person name="Lind A.E."/>
            <person name="van Eijk R."/>
            <person name="Schleper C."/>
            <person name="Guy L."/>
            <person name="Ettema T.J."/>
        </authorList>
    </citation>
    <scope>NUCLEOTIDE SEQUENCE</scope>
</reference>
<gene>
    <name evidence="1" type="ORF">LCGC14_0263330</name>
</gene>
<comment type="caution">
    <text evidence="1">The sequence shown here is derived from an EMBL/GenBank/DDBJ whole genome shotgun (WGS) entry which is preliminary data.</text>
</comment>
<sequence length="240" mass="27973">MTIKMSWTDKIATEEILKLRDEFNINTAVETGTFRGTNTELYAHHFREVLSIDVDEAYFEPAGGKLRKYQNVQVFKQSSDSFLLAFTANYLMHKRDDIIFFYLDAHFYDPKLPPEDKWVVVKELKALKGFGNCVICIHDFDCQGLGHLVYGGEHLGWNVVGEHITKVNLDFHYYTNTREWCDIYNEETVKELPITIDEYVIDNLKYANSSDEKRYRGILYAVPAKLDLNKFRVVECGLRT</sequence>
<name>A0A0F9X649_9ZZZZ</name>
<protein>
    <submittedName>
        <fullName evidence="1">Uncharacterized protein</fullName>
    </submittedName>
</protein>
<proteinExistence type="predicted"/>
<dbReference type="InterPro" id="IPR029063">
    <property type="entry name" value="SAM-dependent_MTases_sf"/>
</dbReference>
<organism evidence="1">
    <name type="scientific">marine sediment metagenome</name>
    <dbReference type="NCBI Taxonomy" id="412755"/>
    <lineage>
        <taxon>unclassified sequences</taxon>
        <taxon>metagenomes</taxon>
        <taxon>ecological metagenomes</taxon>
    </lineage>
</organism>
<dbReference type="AlphaFoldDB" id="A0A0F9X649"/>
<dbReference type="EMBL" id="LAZR01000142">
    <property type="protein sequence ID" value="KKN87063.1"/>
    <property type="molecule type" value="Genomic_DNA"/>
</dbReference>
<accession>A0A0F9X649</accession>
<evidence type="ECO:0000313" key="1">
    <source>
        <dbReference type="EMBL" id="KKN87063.1"/>
    </source>
</evidence>
<dbReference type="SUPFAM" id="SSF53335">
    <property type="entry name" value="S-adenosyl-L-methionine-dependent methyltransferases"/>
    <property type="match status" value="1"/>
</dbReference>